<evidence type="ECO:0000313" key="4">
    <source>
        <dbReference type="EMBL" id="SHE25865.1"/>
    </source>
</evidence>
<evidence type="ECO:0000256" key="2">
    <source>
        <dbReference type="ARBA" id="ARBA00022649"/>
    </source>
</evidence>
<comment type="function">
    <text evidence="3">Toxic component of a type II toxin-antitoxin (TA) system.</text>
</comment>
<dbReference type="AlphaFoldDB" id="A0A1M4S0V3"/>
<keyword evidence="3" id="KW-0255">Endonuclease</keyword>
<dbReference type="PANTHER" id="PTHR33988">
    <property type="entry name" value="ENDORIBONUCLEASE MAZF-RELATED"/>
    <property type="match status" value="1"/>
</dbReference>
<comment type="similarity">
    <text evidence="1 3">Belongs to the PemK/MazF family.</text>
</comment>
<evidence type="ECO:0000256" key="1">
    <source>
        <dbReference type="ARBA" id="ARBA00007521"/>
    </source>
</evidence>
<dbReference type="GO" id="GO:0016787">
    <property type="term" value="F:hydrolase activity"/>
    <property type="evidence" value="ECO:0007669"/>
    <property type="project" value="UniProtKB-KW"/>
</dbReference>
<dbReference type="Gene3D" id="2.30.30.110">
    <property type="match status" value="1"/>
</dbReference>
<dbReference type="STRING" id="1892869.ACGLYG10_2102"/>
<sequence length="121" mass="13296">MDTDTSFLEGDVVWIDLSPVVGREQNGRRPAVVVSAADYNELVDTMLFVVPLTTVNRGWPNHVRVFGPTGLSRDSWALTEQMRAVSRERVSAVAGAVDDKVLAAIREWIAVFLGMGDEPKP</sequence>
<keyword evidence="3" id="KW-0540">Nuclease</keyword>
<evidence type="ECO:0000313" key="5">
    <source>
        <dbReference type="Proteomes" id="UP000184291"/>
    </source>
</evidence>
<keyword evidence="5" id="KW-1185">Reference proteome</keyword>
<protein>
    <recommendedName>
        <fullName evidence="3">mRNA interferase</fullName>
        <ecNumber evidence="3">3.1.-.-</ecNumber>
    </recommendedName>
</protein>
<dbReference type="PIRSF" id="PIRSF033490">
    <property type="entry name" value="MazF"/>
    <property type="match status" value="1"/>
</dbReference>
<dbReference type="Proteomes" id="UP000184291">
    <property type="component" value="Unassembled WGS sequence"/>
</dbReference>
<accession>A0A1M4S0V3</accession>
<dbReference type="GO" id="GO:0003677">
    <property type="term" value="F:DNA binding"/>
    <property type="evidence" value="ECO:0007669"/>
    <property type="project" value="InterPro"/>
</dbReference>
<keyword evidence="3" id="KW-0378">Hydrolase</keyword>
<dbReference type="InterPro" id="IPR003477">
    <property type="entry name" value="PemK-like"/>
</dbReference>
<dbReference type="SUPFAM" id="SSF50118">
    <property type="entry name" value="Cell growth inhibitor/plasmid maintenance toxic component"/>
    <property type="match status" value="1"/>
</dbReference>
<dbReference type="Pfam" id="PF02452">
    <property type="entry name" value="PemK_toxin"/>
    <property type="match status" value="1"/>
</dbReference>
<gene>
    <name evidence="4" type="ORF">ACGLYG10_2102</name>
</gene>
<reference evidence="5" key="1">
    <citation type="submission" date="2016-09" db="EMBL/GenBank/DDBJ databases">
        <authorList>
            <person name="Strepis N."/>
        </authorList>
    </citation>
    <scope>NUCLEOTIDE SEQUENCE [LARGE SCALE GENOMIC DNA]</scope>
</reference>
<keyword evidence="2" id="KW-1277">Toxin-antitoxin system</keyword>
<proteinExistence type="inferred from homology"/>
<dbReference type="GO" id="GO:0016075">
    <property type="term" value="P:rRNA catabolic process"/>
    <property type="evidence" value="ECO:0007669"/>
    <property type="project" value="TreeGrafter"/>
</dbReference>
<dbReference type="EC" id="3.1.-.-" evidence="3"/>
<organism evidence="4 5">
    <name type="scientific">Actinomyces glycerinitolerans</name>
    <dbReference type="NCBI Taxonomy" id="1892869"/>
    <lineage>
        <taxon>Bacteria</taxon>
        <taxon>Bacillati</taxon>
        <taxon>Actinomycetota</taxon>
        <taxon>Actinomycetes</taxon>
        <taxon>Actinomycetales</taxon>
        <taxon>Actinomycetaceae</taxon>
        <taxon>Actinomyces</taxon>
    </lineage>
</organism>
<dbReference type="GO" id="GO:0006402">
    <property type="term" value="P:mRNA catabolic process"/>
    <property type="evidence" value="ECO:0007669"/>
    <property type="project" value="TreeGrafter"/>
</dbReference>
<dbReference type="GO" id="GO:0004521">
    <property type="term" value="F:RNA endonuclease activity"/>
    <property type="evidence" value="ECO:0007669"/>
    <property type="project" value="TreeGrafter"/>
</dbReference>
<dbReference type="RefSeq" id="WP_073331497.1">
    <property type="nucleotide sequence ID" value="NZ_FQTT01000012.1"/>
</dbReference>
<name>A0A1M4S0V3_9ACTO</name>
<evidence type="ECO:0000256" key="3">
    <source>
        <dbReference type="PIRNR" id="PIRNR033490"/>
    </source>
</evidence>
<dbReference type="EMBL" id="FQTT01000012">
    <property type="protein sequence ID" value="SHE25865.1"/>
    <property type="molecule type" value="Genomic_DNA"/>
</dbReference>
<dbReference type="InterPro" id="IPR011067">
    <property type="entry name" value="Plasmid_toxin/cell-grow_inhib"/>
</dbReference>